<accession>A0AAD8R0R5</accession>
<gene>
    <name evidence="2" type="ORF">QYE76_035593</name>
</gene>
<name>A0AAD8R0R5_LOLMU</name>
<keyword evidence="3" id="KW-1185">Reference proteome</keyword>
<evidence type="ECO:0000313" key="2">
    <source>
        <dbReference type="EMBL" id="KAK1611920.1"/>
    </source>
</evidence>
<keyword evidence="1" id="KW-0472">Membrane</keyword>
<organism evidence="2 3">
    <name type="scientific">Lolium multiflorum</name>
    <name type="common">Italian ryegrass</name>
    <name type="synonym">Lolium perenne subsp. multiflorum</name>
    <dbReference type="NCBI Taxonomy" id="4521"/>
    <lineage>
        <taxon>Eukaryota</taxon>
        <taxon>Viridiplantae</taxon>
        <taxon>Streptophyta</taxon>
        <taxon>Embryophyta</taxon>
        <taxon>Tracheophyta</taxon>
        <taxon>Spermatophyta</taxon>
        <taxon>Magnoliopsida</taxon>
        <taxon>Liliopsida</taxon>
        <taxon>Poales</taxon>
        <taxon>Poaceae</taxon>
        <taxon>BOP clade</taxon>
        <taxon>Pooideae</taxon>
        <taxon>Poodae</taxon>
        <taxon>Poeae</taxon>
        <taxon>Poeae Chloroplast Group 2 (Poeae type)</taxon>
        <taxon>Loliodinae</taxon>
        <taxon>Loliinae</taxon>
        <taxon>Lolium</taxon>
    </lineage>
</organism>
<proteinExistence type="predicted"/>
<sequence length="411" mass="46020">MAVFSSLCFIVGSCELPNMIKFIYLFHVGAGIPGVAPHYISPPSTFNVLLGSYWFDKPWFLTEENLPLYASHLPLGVLNGRVLYAYQELKKLKGELAAMRLAPGRVGPDHLEIKVVERIVELQHREEMMWRQRSQIQWLAEGGRNTLFFHIRASKRKKRNRISRLRRQDGSFTEDPDELRHLAREFYDTLYTSEQTAGVEEVLDAVHVSVTQAMNDQLLVPFEGGEVKAALFQMFPLKAPGPDGFPAHFFQKHWDLCGEEVTKAVLRILSGEDSPEGINKTFIEKELSAAEICRGNSLPEGEIVAIITVIELDFIGIIIIIIIISTIDTVISTAAPHLPSPPPNSSSAVLEPAGRSPELERHRELFVQFVVFLSPASHRSKNLTAGDSDHRGLHSGKSFELHLLAVLGRDD</sequence>
<dbReference type="Proteomes" id="UP001231189">
    <property type="component" value="Unassembled WGS sequence"/>
</dbReference>
<feature type="transmembrane region" description="Helical" evidence="1">
    <location>
        <begin position="303"/>
        <end position="324"/>
    </location>
</feature>
<keyword evidence="1" id="KW-0812">Transmembrane</keyword>
<dbReference type="EMBL" id="JAUUTY010000007">
    <property type="protein sequence ID" value="KAK1611920.1"/>
    <property type="molecule type" value="Genomic_DNA"/>
</dbReference>
<comment type="caution">
    <text evidence="2">The sequence shown here is derived from an EMBL/GenBank/DDBJ whole genome shotgun (WGS) entry which is preliminary data.</text>
</comment>
<dbReference type="AlphaFoldDB" id="A0AAD8R0R5"/>
<evidence type="ECO:0000313" key="3">
    <source>
        <dbReference type="Proteomes" id="UP001231189"/>
    </source>
</evidence>
<evidence type="ECO:0000256" key="1">
    <source>
        <dbReference type="SAM" id="Phobius"/>
    </source>
</evidence>
<keyword evidence="1" id="KW-1133">Transmembrane helix</keyword>
<reference evidence="2" key="1">
    <citation type="submission" date="2023-07" db="EMBL/GenBank/DDBJ databases">
        <title>A chromosome-level genome assembly of Lolium multiflorum.</title>
        <authorList>
            <person name="Chen Y."/>
            <person name="Copetti D."/>
            <person name="Kolliker R."/>
            <person name="Studer B."/>
        </authorList>
    </citation>
    <scope>NUCLEOTIDE SEQUENCE</scope>
    <source>
        <strain evidence="2">02402/16</strain>
        <tissue evidence="2">Leaf</tissue>
    </source>
</reference>
<protein>
    <submittedName>
        <fullName evidence="2">Uncharacterized protein</fullName>
    </submittedName>
</protein>